<dbReference type="AlphaFoldDB" id="A0A1V4SSK3"/>
<protein>
    <submittedName>
        <fullName evidence="6">Acryloyl-CoA reductase electron transfer subunit beta</fullName>
    </submittedName>
</protein>
<evidence type="ECO:0000256" key="3">
    <source>
        <dbReference type="PIRSR" id="PIRSR000089-1"/>
    </source>
</evidence>
<dbReference type="Gene3D" id="3.40.50.620">
    <property type="entry name" value="HUPs"/>
    <property type="match status" value="1"/>
</dbReference>
<dbReference type="CDD" id="cd01715">
    <property type="entry name" value="ETF_alpha"/>
    <property type="match status" value="1"/>
</dbReference>
<dbReference type="InterPro" id="IPR014729">
    <property type="entry name" value="Rossmann-like_a/b/a_fold"/>
</dbReference>
<feature type="domain" description="Electron transfer flavoprotein alpha/beta-subunit N-terminal" evidence="5">
    <location>
        <begin position="14"/>
        <end position="200"/>
    </location>
</feature>
<dbReference type="SUPFAM" id="SSF52467">
    <property type="entry name" value="DHS-like NAD/FAD-binding domain"/>
    <property type="match status" value="1"/>
</dbReference>
<dbReference type="SMART" id="SM00893">
    <property type="entry name" value="ETF"/>
    <property type="match status" value="1"/>
</dbReference>
<feature type="binding site" evidence="3">
    <location>
        <position position="302"/>
    </location>
    <ligand>
        <name>FAD</name>
        <dbReference type="ChEBI" id="CHEBI:57692"/>
    </ligand>
</feature>
<dbReference type="EMBL" id="LTAY01000070">
    <property type="protein sequence ID" value="OPX46832.1"/>
    <property type="molecule type" value="Genomic_DNA"/>
</dbReference>
<evidence type="ECO:0000259" key="5">
    <source>
        <dbReference type="SMART" id="SM00893"/>
    </source>
</evidence>
<dbReference type="GO" id="GO:0050660">
    <property type="term" value="F:flavin adenine dinucleotide binding"/>
    <property type="evidence" value="ECO:0007669"/>
    <property type="project" value="InterPro"/>
</dbReference>
<comment type="similarity">
    <text evidence="1">Belongs to the ETF alpha-subunit/FixB family.</text>
</comment>
<accession>A0A1V4SSK3</accession>
<dbReference type="InterPro" id="IPR001308">
    <property type="entry name" value="ETF_a/FixB"/>
</dbReference>
<dbReference type="Pfam" id="PF00766">
    <property type="entry name" value="ETF_alpha"/>
    <property type="match status" value="1"/>
</dbReference>
<name>A0A1V4SSK3_9CLOT</name>
<dbReference type="InterPro" id="IPR014731">
    <property type="entry name" value="ETF_asu_C"/>
</dbReference>
<dbReference type="Pfam" id="PF01012">
    <property type="entry name" value="ETF"/>
    <property type="match status" value="1"/>
</dbReference>
<dbReference type="RefSeq" id="WP_080023855.1">
    <property type="nucleotide sequence ID" value="NZ_LTAY01000070.1"/>
</dbReference>
<dbReference type="InterPro" id="IPR033947">
    <property type="entry name" value="ETF_alpha_N"/>
</dbReference>
<dbReference type="GO" id="GO:0033539">
    <property type="term" value="P:fatty acid beta-oxidation using acyl-CoA dehydrogenase"/>
    <property type="evidence" value="ECO:0007669"/>
    <property type="project" value="TreeGrafter"/>
</dbReference>
<keyword evidence="4" id="KW-0175">Coiled coil</keyword>
<feature type="binding site" evidence="3">
    <location>
        <begin position="250"/>
        <end position="251"/>
    </location>
    <ligand>
        <name>FAD</name>
        <dbReference type="ChEBI" id="CHEBI:57692"/>
    </ligand>
</feature>
<dbReference type="SUPFAM" id="SSF52402">
    <property type="entry name" value="Adenine nucleotide alpha hydrolases-like"/>
    <property type="match status" value="1"/>
</dbReference>
<comment type="cofactor">
    <cofactor evidence="3">
        <name>FAD</name>
        <dbReference type="ChEBI" id="CHEBI:57692"/>
    </cofactor>
    <text evidence="3">Binds 1 FAD per dimer.</text>
</comment>
<dbReference type="InterPro" id="IPR029035">
    <property type="entry name" value="DHS-like_NAD/FAD-binding_dom"/>
</dbReference>
<keyword evidence="3" id="KW-0274">FAD</keyword>
<evidence type="ECO:0000256" key="2">
    <source>
        <dbReference type="ARBA" id="ARBA00022630"/>
    </source>
</evidence>
<dbReference type="GO" id="GO:0009055">
    <property type="term" value="F:electron transfer activity"/>
    <property type="evidence" value="ECO:0007669"/>
    <property type="project" value="InterPro"/>
</dbReference>
<proteinExistence type="inferred from homology"/>
<gene>
    <name evidence="6" type="primary">acrA_3</name>
    <name evidence="6" type="ORF">CLTHE_26530</name>
</gene>
<dbReference type="Proteomes" id="UP000191448">
    <property type="component" value="Unassembled WGS sequence"/>
</dbReference>
<dbReference type="OrthoDB" id="9770286at2"/>
<feature type="binding site" evidence="3">
    <location>
        <position position="225"/>
    </location>
    <ligand>
        <name>FAD</name>
        <dbReference type="ChEBI" id="CHEBI:57692"/>
    </ligand>
</feature>
<dbReference type="InterPro" id="IPR014730">
    <property type="entry name" value="ETF_a/b_N"/>
</dbReference>
<feature type="binding site" evidence="3">
    <location>
        <begin position="264"/>
        <end position="268"/>
    </location>
    <ligand>
        <name>FAD</name>
        <dbReference type="ChEBI" id="CHEBI:57692"/>
    </ligand>
</feature>
<keyword evidence="2" id="KW-0285">Flavoprotein</keyword>
<dbReference type="PANTHER" id="PTHR43153:SF1">
    <property type="entry name" value="ELECTRON TRANSFER FLAVOPROTEIN SUBUNIT ALPHA, MITOCHONDRIAL"/>
    <property type="match status" value="1"/>
</dbReference>
<dbReference type="PIRSF" id="PIRSF000089">
    <property type="entry name" value="Electra_flavoP_a"/>
    <property type="match status" value="1"/>
</dbReference>
<evidence type="ECO:0000313" key="7">
    <source>
        <dbReference type="Proteomes" id="UP000191448"/>
    </source>
</evidence>
<sequence length="339" mass="38020">MNKKILDKSLWKGILVYVDYLEDKIHPITFELIGKARELADKVNEKVYCLMIGHNLEEKAEELLHYGVDEVHIYDNEELKDFKIEPYEKAFEDFVTWIKPSVILAPATSTGLSLAPAVAAKFKTGLTANCTILNINENGDLVQTRPAFGGNIMADMLTPNNRPQMVTVRYKAMTPAERKEEVFGKVVKCTIDKEDLESKIEILETKTEEKSNDLTEADVIVVAGRGVRNEEDMQMINELANLLGGQVGVTRPLIEKGWADEKLQIGISGRMVRPKLIITCGISGDVQFSAGIDKSDYIFAINSDPDAPIFQIANYGIVGDLYKVIPRLIENIKREKEEQ</sequence>
<evidence type="ECO:0000313" key="6">
    <source>
        <dbReference type="EMBL" id="OPX46832.1"/>
    </source>
</evidence>
<feature type="coiled-coil region" evidence="4">
    <location>
        <begin position="186"/>
        <end position="213"/>
    </location>
</feature>
<dbReference type="PANTHER" id="PTHR43153">
    <property type="entry name" value="ELECTRON TRANSFER FLAVOPROTEIN ALPHA"/>
    <property type="match status" value="1"/>
</dbReference>
<evidence type="ECO:0000256" key="1">
    <source>
        <dbReference type="ARBA" id="ARBA00005817"/>
    </source>
</evidence>
<dbReference type="Gene3D" id="3.40.50.1220">
    <property type="entry name" value="TPP-binding domain"/>
    <property type="match status" value="1"/>
</dbReference>
<organism evidence="6 7">
    <name type="scientific">Clostridium thermobutyricum DSM 4928</name>
    <dbReference type="NCBI Taxonomy" id="1121339"/>
    <lineage>
        <taxon>Bacteria</taxon>
        <taxon>Bacillati</taxon>
        <taxon>Bacillota</taxon>
        <taxon>Clostridia</taxon>
        <taxon>Eubacteriales</taxon>
        <taxon>Clostridiaceae</taxon>
        <taxon>Clostridium</taxon>
    </lineage>
</organism>
<comment type="caution">
    <text evidence="6">The sequence shown here is derived from an EMBL/GenBank/DDBJ whole genome shotgun (WGS) entry which is preliminary data.</text>
</comment>
<evidence type="ECO:0000256" key="4">
    <source>
        <dbReference type="SAM" id="Coils"/>
    </source>
</evidence>
<reference evidence="6 7" key="1">
    <citation type="submission" date="2016-02" db="EMBL/GenBank/DDBJ databases">
        <title>Genome sequence of Clostridium thermobutyricum DSM 4928.</title>
        <authorList>
            <person name="Poehlein A."/>
            <person name="Daniel R."/>
        </authorList>
    </citation>
    <scope>NUCLEOTIDE SEQUENCE [LARGE SCALE GENOMIC DNA]</scope>
    <source>
        <strain evidence="6 7">DSM 4928</strain>
    </source>
</reference>